<gene>
    <name evidence="1" type="ORF">SPARVUS_LOCUS9170202</name>
</gene>
<reference evidence="1" key="1">
    <citation type="submission" date="2023-05" db="EMBL/GenBank/DDBJ databases">
        <authorList>
            <person name="Stuckert A."/>
        </authorList>
    </citation>
    <scope>NUCLEOTIDE SEQUENCE</scope>
</reference>
<protein>
    <submittedName>
        <fullName evidence="1">Uncharacterized protein</fullName>
    </submittedName>
</protein>
<comment type="caution">
    <text evidence="1">The sequence shown here is derived from an EMBL/GenBank/DDBJ whole genome shotgun (WGS) entry which is preliminary data.</text>
</comment>
<evidence type="ECO:0000313" key="1">
    <source>
        <dbReference type="EMBL" id="CAI9579783.1"/>
    </source>
</evidence>
<accession>A0ABN9E8K3</accession>
<dbReference type="Proteomes" id="UP001162483">
    <property type="component" value="Unassembled WGS sequence"/>
</dbReference>
<keyword evidence="2" id="KW-1185">Reference proteome</keyword>
<proteinExistence type="predicted"/>
<dbReference type="EMBL" id="CATNWA010015127">
    <property type="protein sequence ID" value="CAI9579783.1"/>
    <property type="molecule type" value="Genomic_DNA"/>
</dbReference>
<organism evidence="1 2">
    <name type="scientific">Staurois parvus</name>
    <dbReference type="NCBI Taxonomy" id="386267"/>
    <lineage>
        <taxon>Eukaryota</taxon>
        <taxon>Metazoa</taxon>
        <taxon>Chordata</taxon>
        <taxon>Craniata</taxon>
        <taxon>Vertebrata</taxon>
        <taxon>Euteleostomi</taxon>
        <taxon>Amphibia</taxon>
        <taxon>Batrachia</taxon>
        <taxon>Anura</taxon>
        <taxon>Neobatrachia</taxon>
        <taxon>Ranoidea</taxon>
        <taxon>Ranidae</taxon>
        <taxon>Staurois</taxon>
    </lineage>
</organism>
<name>A0ABN9E8K3_9NEOB</name>
<evidence type="ECO:0000313" key="2">
    <source>
        <dbReference type="Proteomes" id="UP001162483"/>
    </source>
</evidence>
<sequence length="60" mass="6848">MVSPPLVGVEIALTLMNMHNLLPILSVHEIISTCFYQLEDSCAYRFAISFKRFGCYISYT</sequence>